<dbReference type="EMBL" id="MLJW01000096">
    <property type="protein sequence ID" value="OIR00382.1"/>
    <property type="molecule type" value="Genomic_DNA"/>
</dbReference>
<dbReference type="InterPro" id="IPR003593">
    <property type="entry name" value="AAA+_ATPase"/>
</dbReference>
<evidence type="ECO:0000313" key="7">
    <source>
        <dbReference type="EMBL" id="OIR00382.1"/>
    </source>
</evidence>
<accession>A0A1J5SJU3</accession>
<dbReference type="Pfam" id="PF00005">
    <property type="entry name" value="ABC_tran"/>
    <property type="match status" value="1"/>
</dbReference>
<dbReference type="InterPro" id="IPR052156">
    <property type="entry name" value="BCAA_Transport_ATP-bd_LivF"/>
</dbReference>
<evidence type="ECO:0000256" key="1">
    <source>
        <dbReference type="ARBA" id="ARBA00005417"/>
    </source>
</evidence>
<dbReference type="AlphaFoldDB" id="A0A1J5SJU3"/>
<organism evidence="7">
    <name type="scientific">mine drainage metagenome</name>
    <dbReference type="NCBI Taxonomy" id="410659"/>
    <lineage>
        <taxon>unclassified sequences</taxon>
        <taxon>metagenomes</taxon>
        <taxon>ecological metagenomes</taxon>
    </lineage>
</organism>
<evidence type="ECO:0000256" key="2">
    <source>
        <dbReference type="ARBA" id="ARBA00022448"/>
    </source>
</evidence>
<evidence type="ECO:0000256" key="5">
    <source>
        <dbReference type="ARBA" id="ARBA00022970"/>
    </source>
</evidence>
<dbReference type="InterPro" id="IPR003439">
    <property type="entry name" value="ABC_transporter-like_ATP-bd"/>
</dbReference>
<dbReference type="GO" id="GO:0016887">
    <property type="term" value="F:ATP hydrolysis activity"/>
    <property type="evidence" value="ECO:0007669"/>
    <property type="project" value="InterPro"/>
</dbReference>
<sequence>MSELLLDMQSLIGGYGGNDILKGASLTVAHNEIVVIVGPNGAGKSTLMKSAFGLVKIRQGAVVFQGETITNMRPDLVVRRGMSFVPQEKNVFPSLTVQENLEMGAYLRKDGGAARQMERIFEIFPRLKERRKQAAGSMSGGERQMVAMGRALMLDPKLILLDEPTAGLSPLFIEQTFERIVEINKLGIGVLMVEQNAKQALEIAHRGYVLAMGRNRFEDTGAGLLANREIAEMFLGG</sequence>
<keyword evidence="5" id="KW-0029">Amino-acid transport</keyword>
<comment type="similarity">
    <text evidence="1">Belongs to the ABC transporter superfamily.</text>
</comment>
<evidence type="ECO:0000259" key="6">
    <source>
        <dbReference type="PROSITE" id="PS50893"/>
    </source>
</evidence>
<reference evidence="7" key="1">
    <citation type="submission" date="2016-10" db="EMBL/GenBank/DDBJ databases">
        <title>Sequence of Gallionella enrichment culture.</title>
        <authorList>
            <person name="Poehlein A."/>
            <person name="Muehling M."/>
            <person name="Daniel R."/>
        </authorList>
    </citation>
    <scope>NUCLEOTIDE SEQUENCE</scope>
</reference>
<dbReference type="PROSITE" id="PS00211">
    <property type="entry name" value="ABC_TRANSPORTER_1"/>
    <property type="match status" value="1"/>
</dbReference>
<dbReference type="PANTHER" id="PTHR43820:SF4">
    <property type="entry name" value="HIGH-AFFINITY BRANCHED-CHAIN AMINO ACID TRANSPORT ATP-BINDING PROTEIN LIVF"/>
    <property type="match status" value="1"/>
</dbReference>
<keyword evidence="3" id="KW-0547">Nucleotide-binding</keyword>
<dbReference type="GO" id="GO:0015807">
    <property type="term" value="P:L-amino acid transport"/>
    <property type="evidence" value="ECO:0007669"/>
    <property type="project" value="TreeGrafter"/>
</dbReference>
<keyword evidence="2" id="KW-0813">Transport</keyword>
<protein>
    <submittedName>
        <fullName evidence="7">High-affinity branched-chain amino acid transport ATP-binding protein LivF</fullName>
    </submittedName>
</protein>
<keyword evidence="4 7" id="KW-0067">ATP-binding</keyword>
<feature type="domain" description="ABC transporter" evidence="6">
    <location>
        <begin position="6"/>
        <end position="237"/>
    </location>
</feature>
<proteinExistence type="inferred from homology"/>
<dbReference type="InterPro" id="IPR027417">
    <property type="entry name" value="P-loop_NTPase"/>
</dbReference>
<dbReference type="SUPFAM" id="SSF52540">
    <property type="entry name" value="P-loop containing nucleoside triphosphate hydrolases"/>
    <property type="match status" value="1"/>
</dbReference>
<dbReference type="GO" id="GO:0005524">
    <property type="term" value="F:ATP binding"/>
    <property type="evidence" value="ECO:0007669"/>
    <property type="project" value="UniProtKB-KW"/>
</dbReference>
<dbReference type="SMART" id="SM00382">
    <property type="entry name" value="AAA"/>
    <property type="match status" value="1"/>
</dbReference>
<gene>
    <name evidence="7" type="primary">livF_16</name>
    <name evidence="7" type="ORF">GALL_176360</name>
</gene>
<evidence type="ECO:0000256" key="3">
    <source>
        <dbReference type="ARBA" id="ARBA00022741"/>
    </source>
</evidence>
<evidence type="ECO:0000256" key="4">
    <source>
        <dbReference type="ARBA" id="ARBA00022840"/>
    </source>
</evidence>
<dbReference type="PANTHER" id="PTHR43820">
    <property type="entry name" value="HIGH-AFFINITY BRANCHED-CHAIN AMINO ACID TRANSPORT ATP-BINDING PROTEIN LIVF"/>
    <property type="match status" value="1"/>
</dbReference>
<dbReference type="CDD" id="cd03224">
    <property type="entry name" value="ABC_TM1139_LivF_branched"/>
    <property type="match status" value="1"/>
</dbReference>
<dbReference type="InterPro" id="IPR017871">
    <property type="entry name" value="ABC_transporter-like_CS"/>
</dbReference>
<dbReference type="GO" id="GO:0015658">
    <property type="term" value="F:branched-chain amino acid transmembrane transporter activity"/>
    <property type="evidence" value="ECO:0007669"/>
    <property type="project" value="TreeGrafter"/>
</dbReference>
<dbReference type="Gene3D" id="3.40.50.300">
    <property type="entry name" value="P-loop containing nucleotide triphosphate hydrolases"/>
    <property type="match status" value="1"/>
</dbReference>
<dbReference type="PROSITE" id="PS50893">
    <property type="entry name" value="ABC_TRANSPORTER_2"/>
    <property type="match status" value="1"/>
</dbReference>
<name>A0A1J5SJU3_9ZZZZ</name>
<comment type="caution">
    <text evidence="7">The sequence shown here is derived from an EMBL/GenBank/DDBJ whole genome shotgun (WGS) entry which is preliminary data.</text>
</comment>